<proteinExistence type="inferred from homology"/>
<evidence type="ECO:0000313" key="4">
    <source>
        <dbReference type="Proteomes" id="UP000033865"/>
    </source>
</evidence>
<feature type="domain" description="YbaK/aminoacyl-tRNA synthetase-associated" evidence="2">
    <location>
        <begin position="36"/>
        <end position="142"/>
    </location>
</feature>
<dbReference type="InterPro" id="IPR036754">
    <property type="entry name" value="YbaK/aa-tRNA-synt-asso_dom_sf"/>
</dbReference>
<accession>A0A0G1Y0B2</accession>
<dbReference type="InterPro" id="IPR040285">
    <property type="entry name" value="ProX/PRXD1"/>
</dbReference>
<dbReference type="Proteomes" id="UP000033865">
    <property type="component" value="Unassembled WGS sequence"/>
</dbReference>
<dbReference type="GO" id="GO:0016874">
    <property type="term" value="F:ligase activity"/>
    <property type="evidence" value="ECO:0007669"/>
    <property type="project" value="UniProtKB-KW"/>
</dbReference>
<comment type="similarity">
    <text evidence="1">Belongs to the PRORSD1 family.</text>
</comment>
<protein>
    <submittedName>
        <fullName evidence="3">YbaK/proline-tRNA ligase associated domain protein</fullName>
    </submittedName>
</protein>
<dbReference type="EMBL" id="LCRN01000017">
    <property type="protein sequence ID" value="KKW36631.1"/>
    <property type="molecule type" value="Genomic_DNA"/>
</dbReference>
<evidence type="ECO:0000313" key="3">
    <source>
        <dbReference type="EMBL" id="KKW36631.1"/>
    </source>
</evidence>
<dbReference type="GO" id="GO:0002161">
    <property type="term" value="F:aminoacyl-tRNA deacylase activity"/>
    <property type="evidence" value="ECO:0007669"/>
    <property type="project" value="InterPro"/>
</dbReference>
<gene>
    <name evidence="3" type="ORF">UY82_C0017G0007</name>
</gene>
<reference evidence="3 4" key="1">
    <citation type="journal article" date="2015" name="Nature">
        <title>rRNA introns, odd ribosomes, and small enigmatic genomes across a large radiation of phyla.</title>
        <authorList>
            <person name="Brown C.T."/>
            <person name="Hug L.A."/>
            <person name="Thomas B.C."/>
            <person name="Sharon I."/>
            <person name="Castelle C.J."/>
            <person name="Singh A."/>
            <person name="Wilkins M.J."/>
            <person name="Williams K.H."/>
            <person name="Banfield J.F."/>
        </authorList>
    </citation>
    <scope>NUCLEOTIDE SEQUENCE [LARGE SCALE GENOMIC DNA]</scope>
</reference>
<dbReference type="AlphaFoldDB" id="A0A0G1Y0B2"/>
<dbReference type="InterPro" id="IPR007214">
    <property type="entry name" value="YbaK/aa-tRNA-synth-assoc-dom"/>
</dbReference>
<name>A0A0G1Y0B2_9BACT</name>
<dbReference type="Pfam" id="PF04073">
    <property type="entry name" value="tRNA_edit"/>
    <property type="match status" value="1"/>
</dbReference>
<dbReference type="SUPFAM" id="SSF55826">
    <property type="entry name" value="YbaK/ProRS associated domain"/>
    <property type="match status" value="1"/>
</dbReference>
<keyword evidence="3" id="KW-0436">Ligase</keyword>
<sequence length="157" mass="18120">MREDVRKFLVEHGIEYHLVEHKAVFTCNDVLDVEIPGQTLKNLFVRDKGSERFYLVTLPDHKRLDMKKLERLVGSKKLTFGKPPELMAKLGIEPGSVSPLCLLNNVERDVGLFIDREGWEAEKVNIHPNENTASLVLDRDNFHRLVEAFGVTYELYE</sequence>
<evidence type="ECO:0000259" key="2">
    <source>
        <dbReference type="Pfam" id="PF04073"/>
    </source>
</evidence>
<comment type="caution">
    <text evidence="3">The sequence shown here is derived from an EMBL/GenBank/DDBJ whole genome shotgun (WGS) entry which is preliminary data.</text>
</comment>
<dbReference type="Gene3D" id="3.90.960.10">
    <property type="entry name" value="YbaK/aminoacyl-tRNA synthetase-associated domain"/>
    <property type="match status" value="1"/>
</dbReference>
<dbReference type="PANTHER" id="PTHR31423">
    <property type="entry name" value="YBAK DOMAIN-CONTAINING PROTEIN"/>
    <property type="match status" value="1"/>
</dbReference>
<organism evidence="3 4">
    <name type="scientific">Candidatus Uhrbacteria bacterium GW2011_GWC2_53_7</name>
    <dbReference type="NCBI Taxonomy" id="1618986"/>
    <lineage>
        <taxon>Bacteria</taxon>
        <taxon>Candidatus Uhriibacteriota</taxon>
    </lineage>
</organism>
<dbReference type="CDD" id="cd04335">
    <property type="entry name" value="PrdX_deacylase"/>
    <property type="match status" value="1"/>
</dbReference>
<evidence type="ECO:0000256" key="1">
    <source>
        <dbReference type="ARBA" id="ARBA00010201"/>
    </source>
</evidence>
<dbReference type="PANTHER" id="PTHR31423:SF3">
    <property type="entry name" value="PROLYL-TRNA SYNTHETASE ASSOCIATED DOMAIN-CONTAINING PROTEIN 1-RELATED"/>
    <property type="match status" value="1"/>
</dbReference>